<dbReference type="AlphaFoldDB" id="M7MVK4"/>
<dbReference type="PANTHER" id="PTHR43606">
    <property type="entry name" value="PHOSPHATASE, PUTATIVE (AFU_ORTHOLOGUE AFUA_6G08710)-RELATED"/>
    <property type="match status" value="1"/>
</dbReference>
<dbReference type="PANTHER" id="PTHR43606:SF1">
    <property type="entry name" value="PHOD-LIKE PHOSPHATASE METALLOPHOSPHATASE DOMAIN-CONTAINING PROTEIN"/>
    <property type="match status" value="1"/>
</dbReference>
<dbReference type="InterPro" id="IPR029052">
    <property type="entry name" value="Metallo-depent_PP-like"/>
</dbReference>
<evidence type="ECO:0000256" key="1">
    <source>
        <dbReference type="SAM" id="MobiDB-lite"/>
    </source>
</evidence>
<accession>M7MVK4</accession>
<keyword evidence="3" id="KW-0378">Hydrolase</keyword>
<dbReference type="GO" id="GO:0004035">
    <property type="term" value="F:alkaline phosphatase activity"/>
    <property type="evidence" value="ECO:0007669"/>
    <property type="project" value="UniProtKB-EC"/>
</dbReference>
<evidence type="ECO:0000259" key="2">
    <source>
        <dbReference type="Pfam" id="PF09423"/>
    </source>
</evidence>
<dbReference type="PATRIC" id="fig|1276920.7.peg.1720"/>
<dbReference type="Gene3D" id="3.60.21.70">
    <property type="entry name" value="PhoD-like phosphatase"/>
    <property type="match status" value="1"/>
</dbReference>
<comment type="caution">
    <text evidence="3">The sequence shown here is derived from an EMBL/GenBank/DDBJ whole genome shotgun (WGS) entry which is preliminary data.</text>
</comment>
<keyword evidence="4" id="KW-1185">Reference proteome</keyword>
<evidence type="ECO:0000313" key="3">
    <source>
        <dbReference type="EMBL" id="EMQ98960.1"/>
    </source>
</evidence>
<dbReference type="STRING" id="1276920.ADIAG_01719"/>
<feature type="domain" description="PhoD-like phosphatase metallophosphatase" evidence="2">
    <location>
        <begin position="1"/>
        <end position="139"/>
    </location>
</feature>
<dbReference type="InterPro" id="IPR018946">
    <property type="entry name" value="PhoD-like_MPP"/>
</dbReference>
<feature type="region of interest" description="Disordered" evidence="1">
    <location>
        <begin position="141"/>
        <end position="164"/>
    </location>
</feature>
<organism evidence="3 4">
    <name type="scientific">Paeniglutamicibacter gangotriensis Lz1y</name>
    <dbReference type="NCBI Taxonomy" id="1276920"/>
    <lineage>
        <taxon>Bacteria</taxon>
        <taxon>Bacillati</taxon>
        <taxon>Actinomycetota</taxon>
        <taxon>Actinomycetes</taxon>
        <taxon>Micrococcales</taxon>
        <taxon>Micrococcaceae</taxon>
        <taxon>Paeniglutamicibacter</taxon>
    </lineage>
</organism>
<gene>
    <name evidence="3" type="primary">phoD</name>
    <name evidence="3" type="ORF">ADIAG_01719</name>
</gene>
<name>M7MVK4_9MICC</name>
<sequence length="164" mass="18487">MRGYAAMAATTPDFFLHSGDTIYADGPIEARLAEPDGTSWRNLVTEEVSKVAETLKEYRGRHRYNMMDQNVRAMYAHVPVIAPWDDHETVNNGYPGEVLDDPRYTVRDVHTLAVRGRRAWQEYMPPLRARANTSTSAMWISQATARSSPSGSSTPTERCNRPGR</sequence>
<dbReference type="eggNOG" id="COG3540">
    <property type="taxonomic scope" value="Bacteria"/>
</dbReference>
<dbReference type="EMBL" id="AOCK01000004">
    <property type="protein sequence ID" value="EMQ98960.1"/>
    <property type="molecule type" value="Genomic_DNA"/>
</dbReference>
<dbReference type="Proteomes" id="UP000012015">
    <property type="component" value="Unassembled WGS sequence"/>
</dbReference>
<evidence type="ECO:0000313" key="4">
    <source>
        <dbReference type="Proteomes" id="UP000012015"/>
    </source>
</evidence>
<protein>
    <submittedName>
        <fullName evidence="3">Alkaline phosphatase D</fullName>
        <ecNumber evidence="3">3.1.3.1</ecNumber>
    </submittedName>
</protein>
<dbReference type="InterPro" id="IPR052900">
    <property type="entry name" value="Phospholipid_Metab_Enz"/>
</dbReference>
<proteinExistence type="predicted"/>
<reference evidence="3 4" key="1">
    <citation type="journal article" date="2013" name="Genome Announc.">
        <title>Draft Genome Sequence of Arthrobacter gangotriensis Strain Lz1yT, Isolated from a Penguin Rookery Soil Sample Collected in Antarctica, near the Indian Station Dakshin Gangotri.</title>
        <authorList>
            <person name="Shivaji S."/>
            <person name="Ara S."/>
            <person name="Bandi S."/>
            <person name="Singh A."/>
            <person name="Kumar Pinnaka A."/>
        </authorList>
    </citation>
    <scope>NUCLEOTIDE SEQUENCE [LARGE SCALE GENOMIC DNA]</scope>
    <source>
        <strain evidence="3 4">Lz1y</strain>
    </source>
</reference>
<dbReference type="InterPro" id="IPR038607">
    <property type="entry name" value="PhoD-like_sf"/>
</dbReference>
<dbReference type="Pfam" id="PF09423">
    <property type="entry name" value="PhoD"/>
    <property type="match status" value="1"/>
</dbReference>
<feature type="compositionally biased region" description="Polar residues" evidence="1">
    <location>
        <begin position="141"/>
        <end position="157"/>
    </location>
</feature>
<dbReference type="EC" id="3.1.3.1" evidence="3"/>
<dbReference type="SUPFAM" id="SSF56300">
    <property type="entry name" value="Metallo-dependent phosphatases"/>
    <property type="match status" value="1"/>
</dbReference>